<proteinExistence type="predicted"/>
<name>A0ABX8WF49_9HYPH</name>
<dbReference type="EMBL" id="CP080590">
    <property type="protein sequence ID" value="QYO77515.1"/>
    <property type="molecule type" value="Genomic_DNA"/>
</dbReference>
<evidence type="ECO:0000313" key="2">
    <source>
        <dbReference type="EMBL" id="QYO77515.1"/>
    </source>
</evidence>
<reference evidence="2 3" key="1">
    <citation type="submission" date="2021-08" db="EMBL/GenBank/DDBJ databases">
        <title>Devosia salina sp. nov., isolated from the South China Sea sediment.</title>
        <authorList>
            <person name="Zhou Z."/>
        </authorList>
    </citation>
    <scope>NUCLEOTIDE SEQUENCE [LARGE SCALE GENOMIC DNA]</scope>
    <source>
        <strain evidence="2 3">SCS-3</strain>
    </source>
</reference>
<gene>
    <name evidence="2" type="ORF">K1X15_02765</name>
</gene>
<organism evidence="2 3">
    <name type="scientific">Devosia salina</name>
    <dbReference type="NCBI Taxonomy" id="2860336"/>
    <lineage>
        <taxon>Bacteria</taxon>
        <taxon>Pseudomonadati</taxon>
        <taxon>Pseudomonadota</taxon>
        <taxon>Alphaproteobacteria</taxon>
        <taxon>Hyphomicrobiales</taxon>
        <taxon>Devosiaceae</taxon>
        <taxon>Devosia</taxon>
    </lineage>
</organism>
<evidence type="ECO:0008006" key="4">
    <source>
        <dbReference type="Google" id="ProtNLM"/>
    </source>
</evidence>
<sequence length="156" mass="17314">MRLLVALVLCLVASPALAQFWGHYANARFGYEIDVPPGFVGQGESDNGDGQLYYNLGSQQGLAVWGGHLLDSFEQEVADRLAHASAENWGISYQASTPHWASFSGQRDHRIFYQRMIALCDDTSYAAFRLEHNIGDLAQMQTVVEGLVRSFRPSDC</sequence>
<evidence type="ECO:0000313" key="3">
    <source>
        <dbReference type="Proteomes" id="UP000825799"/>
    </source>
</evidence>
<dbReference type="Proteomes" id="UP000825799">
    <property type="component" value="Chromosome"/>
</dbReference>
<keyword evidence="1" id="KW-0732">Signal</keyword>
<protein>
    <recommendedName>
        <fullName evidence="4">DUF4105 domain-containing protein</fullName>
    </recommendedName>
</protein>
<feature type="chain" id="PRO_5045895190" description="DUF4105 domain-containing protein" evidence="1">
    <location>
        <begin position="19"/>
        <end position="156"/>
    </location>
</feature>
<feature type="signal peptide" evidence="1">
    <location>
        <begin position="1"/>
        <end position="18"/>
    </location>
</feature>
<keyword evidence="3" id="KW-1185">Reference proteome</keyword>
<accession>A0ABX8WF49</accession>
<dbReference type="RefSeq" id="WP_220305970.1">
    <property type="nucleotide sequence ID" value="NZ_CP080590.1"/>
</dbReference>
<evidence type="ECO:0000256" key="1">
    <source>
        <dbReference type="SAM" id="SignalP"/>
    </source>
</evidence>